<dbReference type="Proteomes" id="UP000001662">
    <property type="component" value="Chromosome"/>
</dbReference>
<dbReference type="GO" id="GO:0006145">
    <property type="term" value="P:purine nucleobase catabolic process"/>
    <property type="evidence" value="ECO:0007669"/>
    <property type="project" value="TreeGrafter"/>
</dbReference>
<dbReference type="RefSeq" id="WP_013274694.1">
    <property type="nucleotide sequence ID" value="NC_014376.1"/>
</dbReference>
<dbReference type="KEGG" id="csh:Closa_4136"/>
<feature type="binding site" evidence="6">
    <location>
        <position position="236"/>
    </location>
    <ligand>
        <name>Zn(2+)</name>
        <dbReference type="ChEBI" id="CHEBI:29105"/>
        <label>2</label>
    </ligand>
</feature>
<feature type="active site" evidence="6">
    <location>
        <position position="309"/>
    </location>
</feature>
<dbReference type="STRING" id="610130.Closa_4136"/>
<dbReference type="PaxDb" id="610130-Closa_4136"/>
<dbReference type="GO" id="GO:0005737">
    <property type="term" value="C:cytoplasm"/>
    <property type="evidence" value="ECO:0007669"/>
    <property type="project" value="TreeGrafter"/>
</dbReference>
<accession>D9R2L8</accession>
<dbReference type="SUPFAM" id="SSF51338">
    <property type="entry name" value="Composite domain of metallo-dependent hydrolases"/>
    <property type="match status" value="1"/>
</dbReference>
<dbReference type="PROSITE" id="PS00482">
    <property type="entry name" value="DIHYDROOROTASE_1"/>
    <property type="match status" value="1"/>
</dbReference>
<dbReference type="GO" id="GO:0008270">
    <property type="term" value="F:zinc ion binding"/>
    <property type="evidence" value="ECO:0007669"/>
    <property type="project" value="UniProtKB-UniRule"/>
</dbReference>
<dbReference type="GO" id="GO:0004038">
    <property type="term" value="F:allantoinase activity"/>
    <property type="evidence" value="ECO:0007669"/>
    <property type="project" value="TreeGrafter"/>
</dbReference>
<feature type="binding site" evidence="6">
    <location>
        <position position="282"/>
    </location>
    <ligand>
        <name>substrate</name>
    </ligand>
</feature>
<dbReference type="eggNOG" id="COG0044">
    <property type="taxonomic scope" value="Bacteria"/>
</dbReference>
<dbReference type="NCBIfam" id="NF006839">
    <property type="entry name" value="PRK09357.1-4"/>
    <property type="match status" value="1"/>
</dbReference>
<evidence type="ECO:0000313" key="9">
    <source>
        <dbReference type="Proteomes" id="UP000001662"/>
    </source>
</evidence>
<dbReference type="GO" id="GO:0004151">
    <property type="term" value="F:dihydroorotase activity"/>
    <property type="evidence" value="ECO:0007669"/>
    <property type="project" value="UniProtKB-UniRule"/>
</dbReference>
<feature type="binding site" evidence="6">
    <location>
        <position position="67"/>
    </location>
    <ligand>
        <name>Zn(2+)</name>
        <dbReference type="ChEBI" id="CHEBI:29105"/>
        <label>1</label>
    </ligand>
</feature>
<dbReference type="SUPFAM" id="SSF51556">
    <property type="entry name" value="Metallo-dependent hydrolases"/>
    <property type="match status" value="1"/>
</dbReference>
<dbReference type="EMBL" id="CP002109">
    <property type="protein sequence ID" value="ADL06642.1"/>
    <property type="molecule type" value="Genomic_DNA"/>
</dbReference>
<comment type="cofactor">
    <cofactor evidence="6">
        <name>Zn(2+)</name>
        <dbReference type="ChEBI" id="CHEBI:29105"/>
    </cofactor>
    <text evidence="6">Binds 2 Zn(2+) ions per subunit.</text>
</comment>
<feature type="binding site" evidence="6">
    <location>
        <begin position="67"/>
        <end position="69"/>
    </location>
    <ligand>
        <name>substrate</name>
    </ligand>
</feature>
<evidence type="ECO:0000256" key="1">
    <source>
        <dbReference type="ARBA" id="ARBA00002368"/>
    </source>
</evidence>
<dbReference type="InterPro" id="IPR002195">
    <property type="entry name" value="Dihydroorotase_CS"/>
</dbReference>
<dbReference type="InterPro" id="IPR004722">
    <property type="entry name" value="DHOase"/>
</dbReference>
<evidence type="ECO:0000256" key="6">
    <source>
        <dbReference type="HAMAP-Rule" id="MF_00220"/>
    </source>
</evidence>
<dbReference type="HAMAP" id="MF_00220_B">
    <property type="entry name" value="PyrC_classI_B"/>
    <property type="match status" value="1"/>
</dbReference>
<evidence type="ECO:0000256" key="2">
    <source>
        <dbReference type="ARBA" id="ARBA00010286"/>
    </source>
</evidence>
<dbReference type="UniPathway" id="UPA00070">
    <property type="reaction ID" value="UER00117"/>
</dbReference>
<dbReference type="AlphaFoldDB" id="D9R2L8"/>
<comment type="similarity">
    <text evidence="2 6">Belongs to the metallo-dependent hydrolases superfamily. DHOase family. Class I DHOase subfamily.</text>
</comment>
<dbReference type="PANTHER" id="PTHR43668:SF2">
    <property type="entry name" value="ALLANTOINASE"/>
    <property type="match status" value="1"/>
</dbReference>
<comment type="pathway">
    <text evidence="6">Pyrimidine metabolism; UMP biosynthesis via de novo pathway; (S)-dihydroorotate from bicarbonate: step 3/3.</text>
</comment>
<evidence type="ECO:0000256" key="5">
    <source>
        <dbReference type="ARBA" id="ARBA00022975"/>
    </source>
</evidence>
<dbReference type="NCBIfam" id="TIGR00857">
    <property type="entry name" value="pyrC_multi"/>
    <property type="match status" value="1"/>
</dbReference>
<feature type="domain" description="Amidohydrolase-related" evidence="7">
    <location>
        <begin position="56"/>
        <end position="423"/>
    </location>
</feature>
<dbReference type="InterPro" id="IPR032466">
    <property type="entry name" value="Metal_Hydrolase"/>
</dbReference>
<dbReference type="InterPro" id="IPR006680">
    <property type="entry name" value="Amidohydro-rel"/>
</dbReference>
<dbReference type="PROSITE" id="PS00483">
    <property type="entry name" value="DIHYDROOROTASE_2"/>
    <property type="match status" value="1"/>
</dbReference>
<evidence type="ECO:0000313" key="8">
    <source>
        <dbReference type="EMBL" id="ADL06642.1"/>
    </source>
</evidence>
<keyword evidence="9" id="KW-1185">Reference proteome</keyword>
<dbReference type="PANTHER" id="PTHR43668">
    <property type="entry name" value="ALLANTOINASE"/>
    <property type="match status" value="1"/>
</dbReference>
<dbReference type="CDD" id="cd01317">
    <property type="entry name" value="DHOase_IIa"/>
    <property type="match status" value="1"/>
</dbReference>
<feature type="binding site" evidence="6">
    <location>
        <position position="156"/>
    </location>
    <ligand>
        <name>Zn(2+)</name>
        <dbReference type="ChEBI" id="CHEBI:29105"/>
        <label>1</label>
    </ligand>
</feature>
<dbReference type="Pfam" id="PF01979">
    <property type="entry name" value="Amidohydro_1"/>
    <property type="match status" value="1"/>
</dbReference>
<feature type="binding site" evidence="6">
    <location>
        <position position="309"/>
    </location>
    <ligand>
        <name>Zn(2+)</name>
        <dbReference type="ChEBI" id="CHEBI:29105"/>
        <label>1</label>
    </ligand>
</feature>
<dbReference type="HOGENOM" id="CLU_015572_1_0_9"/>
<feature type="binding site" evidence="6">
    <location>
        <position position="99"/>
    </location>
    <ligand>
        <name>substrate</name>
    </ligand>
</feature>
<dbReference type="InterPro" id="IPR011059">
    <property type="entry name" value="Metal-dep_hydrolase_composite"/>
</dbReference>
<feature type="binding site" evidence="6">
    <location>
        <position position="65"/>
    </location>
    <ligand>
        <name>Zn(2+)</name>
        <dbReference type="ChEBI" id="CHEBI:29105"/>
        <label>1</label>
    </ligand>
</feature>
<feature type="binding site" evidence="6">
    <location>
        <position position="156"/>
    </location>
    <ligand>
        <name>Zn(2+)</name>
        <dbReference type="ChEBI" id="CHEBI:29105"/>
        <label>2</label>
    </ligand>
</feature>
<keyword evidence="4 6" id="KW-0378">Hydrolase</keyword>
<evidence type="ECO:0000259" key="7">
    <source>
        <dbReference type="Pfam" id="PF01979"/>
    </source>
</evidence>
<evidence type="ECO:0000256" key="4">
    <source>
        <dbReference type="ARBA" id="ARBA00022801"/>
    </source>
</evidence>
<evidence type="ECO:0000256" key="3">
    <source>
        <dbReference type="ARBA" id="ARBA00022723"/>
    </source>
</evidence>
<dbReference type="Gene3D" id="3.20.20.140">
    <property type="entry name" value="Metal-dependent hydrolases"/>
    <property type="match status" value="1"/>
</dbReference>
<comment type="catalytic activity">
    <reaction evidence="6">
        <text>(S)-dihydroorotate + H2O = N-carbamoyl-L-aspartate + H(+)</text>
        <dbReference type="Rhea" id="RHEA:24296"/>
        <dbReference type="ChEBI" id="CHEBI:15377"/>
        <dbReference type="ChEBI" id="CHEBI:15378"/>
        <dbReference type="ChEBI" id="CHEBI:30864"/>
        <dbReference type="ChEBI" id="CHEBI:32814"/>
        <dbReference type="EC" id="3.5.2.3"/>
    </reaction>
</comment>
<name>D9R2L8_LACSW</name>
<comment type="function">
    <text evidence="1 6">Catalyzes the reversible cyclization of carbamoyl aspartate to dihydroorotate.</text>
</comment>
<comment type="caution">
    <text evidence="6">Lacks conserved residue(s) required for the propagation of feature annotation.</text>
</comment>
<keyword evidence="6" id="KW-0862">Zinc</keyword>
<dbReference type="EC" id="3.5.2.3" evidence="6"/>
<dbReference type="InterPro" id="IPR050138">
    <property type="entry name" value="DHOase/Allantoinase_Hydrolase"/>
</dbReference>
<feature type="binding site" evidence="6">
    <location>
        <position position="183"/>
    </location>
    <ligand>
        <name>Zn(2+)</name>
        <dbReference type="ChEBI" id="CHEBI:29105"/>
        <label>2</label>
    </ligand>
</feature>
<dbReference type="GO" id="GO:0044205">
    <property type="term" value="P:'de novo' UMP biosynthetic process"/>
    <property type="evidence" value="ECO:0007669"/>
    <property type="project" value="UniProtKB-UniRule"/>
</dbReference>
<proteinExistence type="inferred from homology"/>
<gene>
    <name evidence="6" type="primary">pyrC</name>
    <name evidence="8" type="ordered locus">Closa_4136</name>
</gene>
<feature type="binding site" evidence="6">
    <location>
        <position position="313"/>
    </location>
    <ligand>
        <name>substrate</name>
    </ligand>
</feature>
<sequence>MIWIKNAHVVDPGNQVEGNMDICIADGKIAGVGEQIKLDAFPASKEDVVIDASGFIVAPGFVDVHVHFRDPGLTYKEDIQTGARAAAKGGFTAVVCMANTKPPVDNLETLQYVEREGKKTGIHVLQAAAVSKGLLGRELTDMEELKAHGAVGFTDDGIPLLDEKLVKEAMERAAELNVPLSFHEEDPAFIENNGINHGRVSDVLGIFGSPALAEDCLVARDCMIALHTGAAVDIQHISSAASVKMVKLAKELGAQVYAEVTPHHFTLTEDAVLTHGTLAKMNPPLRTEEDRMAIIQGLKDGSIDIIATDHAPHSAEEKAKKLTEAPSGIIGLETALGLGVTNLVRPGHLTMMQLMEKMSLNPSRLYRLDFGFIKEGGAADLVIFDPKEEWTVGEYVSKSSNSPFTGERLFGRVKYTICSGRIVYQDEKD</sequence>
<organism evidence="8 9">
    <name type="scientific">Lacrimispora saccharolytica (strain ATCC 35040 / DSM 2544 / NRCC 2533 / WM1)</name>
    <name type="common">Clostridium saccharolyticum</name>
    <dbReference type="NCBI Taxonomy" id="610130"/>
    <lineage>
        <taxon>Bacteria</taxon>
        <taxon>Bacillati</taxon>
        <taxon>Bacillota</taxon>
        <taxon>Clostridia</taxon>
        <taxon>Lachnospirales</taxon>
        <taxon>Lachnospiraceae</taxon>
        <taxon>Lacrimispora</taxon>
    </lineage>
</organism>
<keyword evidence="5 6" id="KW-0665">Pyrimidine biosynthesis</keyword>
<reference evidence="8" key="1">
    <citation type="submission" date="2010-07" db="EMBL/GenBank/DDBJ databases">
        <title>Complete sequence of Clostridium saccharolyticum WM1.</title>
        <authorList>
            <consortium name="US DOE Joint Genome Institute"/>
            <person name="Lucas S."/>
            <person name="Copeland A."/>
            <person name="Lapidus A."/>
            <person name="Cheng J.-F."/>
            <person name="Bruce D."/>
            <person name="Goodwin L."/>
            <person name="Pitluck S."/>
            <person name="Chertkov O."/>
            <person name="Detter J.C."/>
            <person name="Han C."/>
            <person name="Tapia R."/>
            <person name="Land M."/>
            <person name="Hauser L."/>
            <person name="Chang Y.-J."/>
            <person name="Jeffries C."/>
            <person name="Kyrpides N."/>
            <person name="Ivanova N."/>
            <person name="Mikhailova N."/>
            <person name="Mouttaki H."/>
            <person name="Lin L."/>
            <person name="Zhou J."/>
            <person name="Hemme C.L."/>
            <person name="Woyke T."/>
        </authorList>
    </citation>
    <scope>NUCLEOTIDE SEQUENCE [LARGE SCALE GENOMIC DNA]</scope>
    <source>
        <strain evidence="8">WM1</strain>
    </source>
</reference>
<keyword evidence="3 6" id="KW-0479">Metal-binding</keyword>
<protein>
    <recommendedName>
        <fullName evidence="6">Dihydroorotase</fullName>
        <shortName evidence="6">DHOase</shortName>
        <ecNumber evidence="6">3.5.2.3</ecNumber>
    </recommendedName>
</protein>